<sequence>MTVASQVKQSLSSIKSLQSSFSSLAIRTQSEEAKRVFHDTMIVMDEVKNDLQKRVGEMEREEEQYKGF</sequence>
<dbReference type="AlphaFoldDB" id="A0A6A8D8D5"/>
<dbReference type="Proteomes" id="UP000799092">
    <property type="component" value="Unassembled WGS sequence"/>
</dbReference>
<organism evidence="1 2">
    <name type="scientific">Aquibacillus halophilus</name>
    <dbReference type="NCBI Taxonomy" id="930132"/>
    <lineage>
        <taxon>Bacteria</taxon>
        <taxon>Bacillati</taxon>
        <taxon>Bacillota</taxon>
        <taxon>Bacilli</taxon>
        <taxon>Bacillales</taxon>
        <taxon>Bacillaceae</taxon>
        <taxon>Aquibacillus</taxon>
    </lineage>
</organism>
<dbReference type="Pfam" id="PF07870">
    <property type="entry name" value="DUF1657"/>
    <property type="match status" value="1"/>
</dbReference>
<dbReference type="EMBL" id="WJNG01000002">
    <property type="protein sequence ID" value="MRH41848.1"/>
    <property type="molecule type" value="Genomic_DNA"/>
</dbReference>
<dbReference type="RefSeq" id="WP_153735464.1">
    <property type="nucleotide sequence ID" value="NZ_WJNG01000002.1"/>
</dbReference>
<accession>A0A6A8D8D5</accession>
<gene>
    <name evidence="1" type="ORF">GH741_04070</name>
</gene>
<dbReference type="InterPro" id="IPR012452">
    <property type="entry name" value="DUF1657"/>
</dbReference>
<evidence type="ECO:0000313" key="1">
    <source>
        <dbReference type="EMBL" id="MRH41848.1"/>
    </source>
</evidence>
<dbReference type="OrthoDB" id="1684731at2"/>
<comment type="caution">
    <text evidence="1">The sequence shown here is derived from an EMBL/GenBank/DDBJ whole genome shotgun (WGS) entry which is preliminary data.</text>
</comment>
<evidence type="ECO:0000313" key="2">
    <source>
        <dbReference type="Proteomes" id="UP000799092"/>
    </source>
</evidence>
<name>A0A6A8D8D5_9BACI</name>
<protein>
    <submittedName>
        <fullName evidence="1">DUF1657 domain-containing protein</fullName>
    </submittedName>
</protein>
<proteinExistence type="predicted"/>
<keyword evidence="2" id="KW-1185">Reference proteome</keyword>
<reference evidence="1" key="1">
    <citation type="submission" date="2019-11" db="EMBL/GenBank/DDBJ databases">
        <authorList>
            <person name="Li J."/>
        </authorList>
    </citation>
    <scope>NUCLEOTIDE SEQUENCE</scope>
    <source>
        <strain evidence="1">B6B</strain>
    </source>
</reference>